<organism evidence="1 2">
    <name type="scientific">Microbacterium pseudoresistens</name>
    <dbReference type="NCBI Taxonomy" id="640634"/>
    <lineage>
        <taxon>Bacteria</taxon>
        <taxon>Bacillati</taxon>
        <taxon>Actinomycetota</taxon>
        <taxon>Actinomycetes</taxon>
        <taxon>Micrococcales</taxon>
        <taxon>Microbacteriaceae</taxon>
        <taxon>Microbacterium</taxon>
    </lineage>
</organism>
<name>A0A7Y9ETC0_9MICO</name>
<dbReference type="Proteomes" id="UP000552045">
    <property type="component" value="Unassembled WGS sequence"/>
</dbReference>
<protein>
    <submittedName>
        <fullName evidence="1">Uncharacterized protein (DUF488 family)</fullName>
    </submittedName>
</protein>
<gene>
    <name evidence="1" type="ORF">BKA02_000632</name>
</gene>
<accession>A0A7Y9ETC0</accession>
<dbReference type="PANTHER" id="PTHR39337">
    <property type="entry name" value="BLR5642 PROTEIN"/>
    <property type="match status" value="1"/>
</dbReference>
<sequence>MIGVGYEGLTVDQLVARLKAEGVEVLVDVRLTPLSRKPGLSKRALSAALAAEDIRYIHDRRLGNPKENRSAYADAESDAGIAARARYRAQINSGDGADAVRDLATLAKEKVVAVLCFEADQAHCHREQVIAAVRDADVSVLV</sequence>
<dbReference type="Pfam" id="PF04343">
    <property type="entry name" value="DUF488"/>
    <property type="match status" value="1"/>
</dbReference>
<keyword evidence="2" id="KW-1185">Reference proteome</keyword>
<dbReference type="RefSeq" id="WP_179431233.1">
    <property type="nucleotide sequence ID" value="NZ_BAABLC010000005.1"/>
</dbReference>
<dbReference type="EMBL" id="JACCBH010000001">
    <property type="protein sequence ID" value="NYD53577.1"/>
    <property type="molecule type" value="Genomic_DNA"/>
</dbReference>
<proteinExistence type="predicted"/>
<dbReference type="AlphaFoldDB" id="A0A7Y9ETC0"/>
<comment type="caution">
    <text evidence="1">The sequence shown here is derived from an EMBL/GenBank/DDBJ whole genome shotgun (WGS) entry which is preliminary data.</text>
</comment>
<evidence type="ECO:0000313" key="2">
    <source>
        <dbReference type="Proteomes" id="UP000552045"/>
    </source>
</evidence>
<reference evidence="1 2" key="1">
    <citation type="submission" date="2020-07" db="EMBL/GenBank/DDBJ databases">
        <title>Sequencing the genomes of 1000 actinobacteria strains.</title>
        <authorList>
            <person name="Klenk H.-P."/>
        </authorList>
    </citation>
    <scope>NUCLEOTIDE SEQUENCE [LARGE SCALE GENOMIC DNA]</scope>
    <source>
        <strain evidence="1 2">DSM 22185</strain>
    </source>
</reference>
<dbReference type="InterPro" id="IPR007438">
    <property type="entry name" value="DUF488"/>
</dbReference>
<evidence type="ECO:0000313" key="1">
    <source>
        <dbReference type="EMBL" id="NYD53577.1"/>
    </source>
</evidence>
<dbReference type="PANTHER" id="PTHR39337:SF1">
    <property type="entry name" value="BLR5642 PROTEIN"/>
    <property type="match status" value="1"/>
</dbReference>